<reference evidence="2" key="1">
    <citation type="journal article" date="2023" name="Nat. Plants">
        <title>Single-cell RNA sequencing provides a high-resolution roadmap for understanding the multicellular compartmentation of specialized metabolism.</title>
        <authorList>
            <person name="Sun S."/>
            <person name="Shen X."/>
            <person name="Li Y."/>
            <person name="Li Y."/>
            <person name="Wang S."/>
            <person name="Li R."/>
            <person name="Zhang H."/>
            <person name="Shen G."/>
            <person name="Guo B."/>
            <person name="Wei J."/>
            <person name="Xu J."/>
            <person name="St-Pierre B."/>
            <person name="Chen S."/>
            <person name="Sun C."/>
        </authorList>
    </citation>
    <scope>NUCLEOTIDE SEQUENCE [LARGE SCALE GENOMIC DNA]</scope>
</reference>
<accession>A0ACC0AEU9</accession>
<evidence type="ECO:0000313" key="1">
    <source>
        <dbReference type="EMBL" id="KAI5657968.1"/>
    </source>
</evidence>
<protein>
    <submittedName>
        <fullName evidence="1">Uncharacterized protein</fullName>
    </submittedName>
</protein>
<organism evidence="1 2">
    <name type="scientific">Catharanthus roseus</name>
    <name type="common">Madagascar periwinkle</name>
    <name type="synonym">Vinca rosea</name>
    <dbReference type="NCBI Taxonomy" id="4058"/>
    <lineage>
        <taxon>Eukaryota</taxon>
        <taxon>Viridiplantae</taxon>
        <taxon>Streptophyta</taxon>
        <taxon>Embryophyta</taxon>
        <taxon>Tracheophyta</taxon>
        <taxon>Spermatophyta</taxon>
        <taxon>Magnoliopsida</taxon>
        <taxon>eudicotyledons</taxon>
        <taxon>Gunneridae</taxon>
        <taxon>Pentapetalae</taxon>
        <taxon>asterids</taxon>
        <taxon>lamiids</taxon>
        <taxon>Gentianales</taxon>
        <taxon>Apocynaceae</taxon>
        <taxon>Rauvolfioideae</taxon>
        <taxon>Vinceae</taxon>
        <taxon>Catharanthinae</taxon>
        <taxon>Catharanthus</taxon>
    </lineage>
</organism>
<dbReference type="Proteomes" id="UP001060085">
    <property type="component" value="Linkage Group LG06"/>
</dbReference>
<sequence length="464" mass="52590">MWTAAPPSSSIFLGHSSCDNYTAEVSCSTSYSVSSSWTRLPFASQRVSDHSGTSFRCQNPFFGAAQFFGLPSGHEYGLLRASVAADYSDSFPDSSNFVGNNGYHPLEELRGHARVCDIKLTAAEIARTTLEANNRALLLFPGTVHCEPHEQFSWADFQYVIDEYGDIFFEIFDQENILQDREAINPVNVLIGMDIPHYESRRMDTSDYTISESGFNEDITSNDDYSKFEDSEILHTPEDWETPKSSIRVHPIYFAKCLTKVINSEHSKMMDYPSNGVSLWGHLKPAYADEEFYLRRFFNDEDDGYASDWKDGETSSFSAFGNRNHAISTIYRLEIMRIELLSVYGVQSTIRVEDFQDAEPDVLGHSTPAIIGRFYDQGIRYNFALRALCKKKGFHVESANLIGVDSLGLDVRVFSGSEVRTHRFPFKVRATSEVAAEKQIQQLLFPKSRRKKLRVHETSSVDLL</sequence>
<proteinExistence type="predicted"/>
<dbReference type="EMBL" id="CM044706">
    <property type="protein sequence ID" value="KAI5657968.1"/>
    <property type="molecule type" value="Genomic_DNA"/>
</dbReference>
<gene>
    <name evidence="1" type="ORF">M9H77_26761</name>
</gene>
<keyword evidence="2" id="KW-1185">Reference proteome</keyword>
<name>A0ACC0AEU9_CATRO</name>
<evidence type="ECO:0000313" key="2">
    <source>
        <dbReference type="Proteomes" id="UP001060085"/>
    </source>
</evidence>
<comment type="caution">
    <text evidence="1">The sequence shown here is derived from an EMBL/GenBank/DDBJ whole genome shotgun (WGS) entry which is preliminary data.</text>
</comment>